<feature type="transmembrane region" description="Helical" evidence="8">
    <location>
        <begin position="163"/>
        <end position="181"/>
    </location>
</feature>
<sequence>MELSILLAEQIVALFLMALVGYLAVKSGKFKEEDSRIISNMVVYICSPCVIVNAFQIEFTADKLAGFALACGACILSHVVLIAGGRLLAGPLHFNSIEKASVEYSNAGNLIVPLVAAVLGEEWVFYTTAYVMIQTTLLWTHCQSVICGDQKTDIRKILLNPNILAIGTGFILFVTKIRLPYIVSECVTGFGDMIGPASMLVVGMLIGNVDLAWVFRQKRPYLICFLRLVFFPVILIFLYVFSGLGRLHPDAEYILMIVLLAACAPVAVMVTQLSQIHGKDARYASVINIMSVIFCIVTMPLMVFLYEALV</sequence>
<name>A0A939BHS8_9CLOT</name>
<evidence type="ECO:0000256" key="3">
    <source>
        <dbReference type="ARBA" id="ARBA00022448"/>
    </source>
</evidence>
<organism evidence="9 10">
    <name type="scientific">Mordavella massiliensis</name>
    <dbReference type="NCBI Taxonomy" id="1871024"/>
    <lineage>
        <taxon>Bacteria</taxon>
        <taxon>Bacillati</taxon>
        <taxon>Bacillota</taxon>
        <taxon>Clostridia</taxon>
        <taxon>Eubacteriales</taxon>
        <taxon>Clostridiaceae</taxon>
        <taxon>Mordavella</taxon>
    </lineage>
</organism>
<keyword evidence="6 8" id="KW-1133">Transmembrane helix</keyword>
<dbReference type="RefSeq" id="WP_204907402.1">
    <property type="nucleotide sequence ID" value="NZ_JACJKS010000026.1"/>
</dbReference>
<evidence type="ECO:0000256" key="1">
    <source>
        <dbReference type="ARBA" id="ARBA00004651"/>
    </source>
</evidence>
<evidence type="ECO:0000256" key="2">
    <source>
        <dbReference type="ARBA" id="ARBA00010145"/>
    </source>
</evidence>
<dbReference type="InterPro" id="IPR004776">
    <property type="entry name" value="Mem_transp_PIN-like"/>
</dbReference>
<feature type="transmembrane region" description="Helical" evidence="8">
    <location>
        <begin position="253"/>
        <end position="271"/>
    </location>
</feature>
<dbReference type="Pfam" id="PF03547">
    <property type="entry name" value="Mem_trans"/>
    <property type="match status" value="2"/>
</dbReference>
<dbReference type="GO" id="GO:0055085">
    <property type="term" value="P:transmembrane transport"/>
    <property type="evidence" value="ECO:0007669"/>
    <property type="project" value="InterPro"/>
</dbReference>
<evidence type="ECO:0000256" key="8">
    <source>
        <dbReference type="SAM" id="Phobius"/>
    </source>
</evidence>
<dbReference type="Proteomes" id="UP000705508">
    <property type="component" value="Unassembled WGS sequence"/>
</dbReference>
<comment type="subcellular location">
    <subcellularLocation>
        <location evidence="1">Cell membrane</location>
        <topology evidence="1">Multi-pass membrane protein</topology>
    </subcellularLocation>
</comment>
<keyword evidence="3" id="KW-0813">Transport</keyword>
<evidence type="ECO:0000256" key="4">
    <source>
        <dbReference type="ARBA" id="ARBA00022475"/>
    </source>
</evidence>
<dbReference type="AlphaFoldDB" id="A0A939BHS8"/>
<reference evidence="9" key="2">
    <citation type="journal article" date="2021" name="Sci. Rep.">
        <title>The distribution of antibiotic resistance genes in chicken gut microbiota commensals.</title>
        <authorList>
            <person name="Juricova H."/>
            <person name="Matiasovicova J."/>
            <person name="Kubasova T."/>
            <person name="Cejkova D."/>
            <person name="Rychlik I."/>
        </authorList>
    </citation>
    <scope>NUCLEOTIDE SEQUENCE</scope>
    <source>
        <strain evidence="9">An582</strain>
    </source>
</reference>
<feature type="transmembrane region" description="Helical" evidence="8">
    <location>
        <begin position="193"/>
        <end position="214"/>
    </location>
</feature>
<keyword evidence="5 8" id="KW-0812">Transmembrane</keyword>
<feature type="transmembrane region" description="Helical" evidence="8">
    <location>
        <begin position="221"/>
        <end position="241"/>
    </location>
</feature>
<evidence type="ECO:0000256" key="7">
    <source>
        <dbReference type="ARBA" id="ARBA00023136"/>
    </source>
</evidence>
<comment type="caution">
    <text evidence="9">The sequence shown here is derived from an EMBL/GenBank/DDBJ whole genome shotgun (WGS) entry which is preliminary data.</text>
</comment>
<evidence type="ECO:0000256" key="5">
    <source>
        <dbReference type="ARBA" id="ARBA00022692"/>
    </source>
</evidence>
<dbReference type="EMBL" id="JACJKS010000026">
    <property type="protein sequence ID" value="MBM6949403.1"/>
    <property type="molecule type" value="Genomic_DNA"/>
</dbReference>
<feature type="transmembrane region" description="Helical" evidence="8">
    <location>
        <begin position="6"/>
        <end position="25"/>
    </location>
</feature>
<dbReference type="GO" id="GO:0005886">
    <property type="term" value="C:plasma membrane"/>
    <property type="evidence" value="ECO:0007669"/>
    <property type="project" value="UniProtKB-SubCell"/>
</dbReference>
<keyword evidence="4" id="KW-1003">Cell membrane</keyword>
<protein>
    <submittedName>
        <fullName evidence="9">AEC family transporter</fullName>
    </submittedName>
</protein>
<evidence type="ECO:0000256" key="6">
    <source>
        <dbReference type="ARBA" id="ARBA00022989"/>
    </source>
</evidence>
<reference evidence="9" key="1">
    <citation type="submission" date="2020-08" db="EMBL/GenBank/DDBJ databases">
        <authorList>
            <person name="Cejkova D."/>
            <person name="Kubasova T."/>
            <person name="Jahodarova E."/>
            <person name="Rychlik I."/>
        </authorList>
    </citation>
    <scope>NUCLEOTIDE SEQUENCE</scope>
    <source>
        <strain evidence="9">An582</strain>
    </source>
</reference>
<feature type="transmembrane region" description="Helical" evidence="8">
    <location>
        <begin position="37"/>
        <end position="55"/>
    </location>
</feature>
<evidence type="ECO:0000313" key="10">
    <source>
        <dbReference type="Proteomes" id="UP000705508"/>
    </source>
</evidence>
<dbReference type="PANTHER" id="PTHR36838">
    <property type="entry name" value="AUXIN EFFLUX CARRIER FAMILY PROTEIN"/>
    <property type="match status" value="1"/>
</dbReference>
<proteinExistence type="inferred from homology"/>
<evidence type="ECO:0000313" key="9">
    <source>
        <dbReference type="EMBL" id="MBM6949403.1"/>
    </source>
</evidence>
<feature type="transmembrane region" description="Helical" evidence="8">
    <location>
        <begin position="67"/>
        <end position="89"/>
    </location>
</feature>
<feature type="transmembrane region" description="Helical" evidence="8">
    <location>
        <begin position="283"/>
        <end position="306"/>
    </location>
</feature>
<dbReference type="InterPro" id="IPR038770">
    <property type="entry name" value="Na+/solute_symporter_sf"/>
</dbReference>
<dbReference type="PANTHER" id="PTHR36838:SF1">
    <property type="entry name" value="SLR1864 PROTEIN"/>
    <property type="match status" value="1"/>
</dbReference>
<accession>A0A939BHS8</accession>
<gene>
    <name evidence="9" type="ORF">H6A20_12240</name>
</gene>
<dbReference type="Gene3D" id="1.20.1530.20">
    <property type="match status" value="1"/>
</dbReference>
<keyword evidence="7 8" id="KW-0472">Membrane</keyword>
<comment type="similarity">
    <text evidence="2">Belongs to the auxin efflux carrier (TC 2.A.69) family.</text>
</comment>